<dbReference type="SUPFAM" id="SSF53597">
    <property type="entry name" value="Dihydrofolate reductase-like"/>
    <property type="match status" value="1"/>
</dbReference>
<dbReference type="Gene3D" id="3.40.430.10">
    <property type="entry name" value="Dihydrofolate Reductase, subunit A"/>
    <property type="match status" value="1"/>
</dbReference>
<dbReference type="AlphaFoldDB" id="A0A4Q5LSD0"/>
<dbReference type="GO" id="GO:0009231">
    <property type="term" value="P:riboflavin biosynthetic process"/>
    <property type="evidence" value="ECO:0007669"/>
    <property type="project" value="InterPro"/>
</dbReference>
<dbReference type="InterPro" id="IPR024072">
    <property type="entry name" value="DHFR-like_dom_sf"/>
</dbReference>
<evidence type="ECO:0000313" key="3">
    <source>
        <dbReference type="Proteomes" id="UP000293331"/>
    </source>
</evidence>
<feature type="domain" description="Bacterial bifunctional deaminase-reductase C-terminal" evidence="1">
    <location>
        <begin position="3"/>
        <end position="176"/>
    </location>
</feature>
<protein>
    <submittedName>
        <fullName evidence="2">Dihydrofolate reductase</fullName>
    </submittedName>
</protein>
<name>A0A4Q5LSD0_9SPHI</name>
<accession>A0A4Q5LSD0</accession>
<evidence type="ECO:0000259" key="1">
    <source>
        <dbReference type="Pfam" id="PF01872"/>
    </source>
</evidence>
<dbReference type="InterPro" id="IPR050765">
    <property type="entry name" value="Riboflavin_Biosynth_HTPR"/>
</dbReference>
<gene>
    <name evidence="2" type="ORF">EWM62_02870</name>
</gene>
<dbReference type="OrthoDB" id="195113at2"/>
<reference evidence="2 3" key="1">
    <citation type="submission" date="2019-02" db="EMBL/GenBank/DDBJ databases">
        <title>Bacterial novel species Mucilaginibacter sp. 17JY9-4 isolated from soil.</title>
        <authorList>
            <person name="Jung H.-Y."/>
        </authorList>
    </citation>
    <scope>NUCLEOTIDE SEQUENCE [LARGE SCALE GENOMIC DNA]</scope>
    <source>
        <strain evidence="2 3">17JY9-4</strain>
    </source>
</reference>
<dbReference type="InterPro" id="IPR002734">
    <property type="entry name" value="RibDG_C"/>
</dbReference>
<evidence type="ECO:0000313" key="2">
    <source>
        <dbReference type="EMBL" id="RYU92395.1"/>
    </source>
</evidence>
<proteinExistence type="predicted"/>
<dbReference type="RefSeq" id="WP_129875122.1">
    <property type="nucleotide sequence ID" value="NZ_SEWG01000001.1"/>
</dbReference>
<dbReference type="Pfam" id="PF01872">
    <property type="entry name" value="RibD_C"/>
    <property type="match status" value="1"/>
</dbReference>
<dbReference type="PANTHER" id="PTHR38011">
    <property type="entry name" value="DIHYDROFOLATE REDUCTASE FAMILY PROTEIN (AFU_ORTHOLOGUE AFUA_8G06820)"/>
    <property type="match status" value="1"/>
</dbReference>
<keyword evidence="3" id="KW-1185">Reference proteome</keyword>
<dbReference type="EMBL" id="SEWG01000001">
    <property type="protein sequence ID" value="RYU92395.1"/>
    <property type="molecule type" value="Genomic_DNA"/>
</dbReference>
<dbReference type="PANTHER" id="PTHR38011:SF2">
    <property type="entry name" value="BIFUNCTIONAL DEAMINASE-REDUCTASE DOMAIN PROTEIN"/>
    <property type="match status" value="1"/>
</dbReference>
<dbReference type="GO" id="GO:0008703">
    <property type="term" value="F:5-amino-6-(5-phosphoribosylamino)uracil reductase activity"/>
    <property type="evidence" value="ECO:0007669"/>
    <property type="project" value="InterPro"/>
</dbReference>
<comment type="caution">
    <text evidence="2">The sequence shown here is derived from an EMBL/GenBank/DDBJ whole genome shotgun (WGS) entry which is preliminary data.</text>
</comment>
<dbReference type="Proteomes" id="UP000293331">
    <property type="component" value="Unassembled WGS sequence"/>
</dbReference>
<organism evidence="2 3">
    <name type="scientific">Mucilaginibacter terrigena</name>
    <dbReference type="NCBI Taxonomy" id="2492395"/>
    <lineage>
        <taxon>Bacteria</taxon>
        <taxon>Pseudomonadati</taxon>
        <taxon>Bacteroidota</taxon>
        <taxon>Sphingobacteriia</taxon>
        <taxon>Sphingobacteriales</taxon>
        <taxon>Sphingobacteriaceae</taxon>
        <taxon>Mucilaginibacter</taxon>
    </lineage>
</organism>
<sequence>MRKIRIMEHMSLDGVIESPGGKEDGDFKYAGWSMQYVDKVIGDGIVAAHGTGYDLLLGRRTYDGFAAYWPKAESGAIADGFNAATKYVATHRPESLEWGPAKDLGTDIIAGVRALKAQDGPELIIWGSPSITSLLLEQGLVDEVVLIVYPVLLGNGKRFFSDNVDASELALADTKAGESGAMINTYKYVGALSKAKN</sequence>